<keyword evidence="1" id="KW-0472">Membrane</keyword>
<protein>
    <submittedName>
        <fullName evidence="2">Uncharacterized protein</fullName>
    </submittedName>
</protein>
<evidence type="ECO:0000256" key="1">
    <source>
        <dbReference type="SAM" id="Phobius"/>
    </source>
</evidence>
<dbReference type="AlphaFoldDB" id="A0A3P9JYY9"/>
<proteinExistence type="predicted"/>
<sequence>CQILSFSLSLQCCELQSWLNISRLTFLLWWRAFVWWFLVLLLAAQVTGVDRHSGFDLLLGQLHSLIKHLKEFL</sequence>
<dbReference type="Ensembl" id="ENSORLT00020013109.1">
    <property type="protein sequence ID" value="ENSORLP00020001385.1"/>
    <property type="gene ID" value="ENSORLG00020002091.1"/>
</dbReference>
<feature type="transmembrane region" description="Helical" evidence="1">
    <location>
        <begin position="28"/>
        <end position="49"/>
    </location>
</feature>
<keyword evidence="1" id="KW-0812">Transmembrane</keyword>
<keyword evidence="1" id="KW-1133">Transmembrane helix</keyword>
<dbReference type="Proteomes" id="UP000265180">
    <property type="component" value="Chromosome 5"/>
</dbReference>
<organism evidence="2 3">
    <name type="scientific">Oryzias latipes</name>
    <name type="common">Japanese rice fish</name>
    <name type="synonym">Japanese killifish</name>
    <dbReference type="NCBI Taxonomy" id="8090"/>
    <lineage>
        <taxon>Eukaryota</taxon>
        <taxon>Metazoa</taxon>
        <taxon>Chordata</taxon>
        <taxon>Craniata</taxon>
        <taxon>Vertebrata</taxon>
        <taxon>Euteleostomi</taxon>
        <taxon>Actinopterygii</taxon>
        <taxon>Neopterygii</taxon>
        <taxon>Teleostei</taxon>
        <taxon>Neoteleostei</taxon>
        <taxon>Acanthomorphata</taxon>
        <taxon>Ovalentaria</taxon>
        <taxon>Atherinomorphae</taxon>
        <taxon>Beloniformes</taxon>
        <taxon>Adrianichthyidae</taxon>
        <taxon>Oryziinae</taxon>
        <taxon>Oryzias</taxon>
    </lineage>
</organism>
<reference evidence="2" key="4">
    <citation type="submission" date="2025-09" db="UniProtKB">
        <authorList>
            <consortium name="Ensembl"/>
        </authorList>
    </citation>
    <scope>IDENTIFICATION</scope>
    <source>
        <strain evidence="2">HNI</strain>
    </source>
</reference>
<evidence type="ECO:0000313" key="3">
    <source>
        <dbReference type="Proteomes" id="UP000265180"/>
    </source>
</evidence>
<name>A0A3P9JYY9_ORYLA</name>
<reference key="1">
    <citation type="journal article" date="2007" name="Nature">
        <title>The medaka draft genome and insights into vertebrate genome evolution.</title>
        <authorList>
            <person name="Kasahara M."/>
            <person name="Naruse K."/>
            <person name="Sasaki S."/>
            <person name="Nakatani Y."/>
            <person name="Qu W."/>
            <person name="Ahsan B."/>
            <person name="Yamada T."/>
            <person name="Nagayasu Y."/>
            <person name="Doi K."/>
            <person name="Kasai Y."/>
            <person name="Jindo T."/>
            <person name="Kobayashi D."/>
            <person name="Shimada A."/>
            <person name="Toyoda A."/>
            <person name="Kuroki Y."/>
            <person name="Fujiyama A."/>
            <person name="Sasaki T."/>
            <person name="Shimizu A."/>
            <person name="Asakawa S."/>
            <person name="Shimizu N."/>
            <person name="Hashimoto S."/>
            <person name="Yang J."/>
            <person name="Lee Y."/>
            <person name="Matsushima K."/>
            <person name="Sugano S."/>
            <person name="Sakaizumi M."/>
            <person name="Narita T."/>
            <person name="Ohishi K."/>
            <person name="Haga S."/>
            <person name="Ohta F."/>
            <person name="Nomoto H."/>
            <person name="Nogata K."/>
            <person name="Morishita T."/>
            <person name="Endo T."/>
            <person name="Shin-I T."/>
            <person name="Takeda H."/>
            <person name="Morishita S."/>
            <person name="Kohara Y."/>
        </authorList>
    </citation>
    <scope>NUCLEOTIDE SEQUENCE [LARGE SCALE GENOMIC DNA]</scope>
    <source>
        <strain>Hd-rR</strain>
    </source>
</reference>
<evidence type="ECO:0000313" key="2">
    <source>
        <dbReference type="Ensembl" id="ENSORLP00020001385.1"/>
    </source>
</evidence>
<reference evidence="2" key="3">
    <citation type="submission" date="2025-08" db="UniProtKB">
        <authorList>
            <consortium name="Ensembl"/>
        </authorList>
    </citation>
    <scope>IDENTIFICATION</scope>
    <source>
        <strain evidence="2">HNI</strain>
    </source>
</reference>
<accession>A0A3P9JYY9</accession>
<reference evidence="2 3" key="2">
    <citation type="submission" date="2017-04" db="EMBL/GenBank/DDBJ databases">
        <title>CpG methylation of centromeres and impact of large insertions on vertebrate speciation.</title>
        <authorList>
            <person name="Ichikawa K."/>
            <person name="Yoshimura J."/>
            <person name="Morishita S."/>
        </authorList>
    </citation>
    <scope>NUCLEOTIDE SEQUENCE</scope>
    <source>
        <strain evidence="2 3">HNI</strain>
    </source>
</reference>